<dbReference type="EMBL" id="JBHRTQ010000010">
    <property type="protein sequence ID" value="MFC3175042.1"/>
    <property type="molecule type" value="Genomic_DNA"/>
</dbReference>
<keyword evidence="5" id="KW-0238">DNA-binding</keyword>
<dbReference type="Pfam" id="PF01475">
    <property type="entry name" value="FUR"/>
    <property type="match status" value="1"/>
</dbReference>
<evidence type="ECO:0000256" key="5">
    <source>
        <dbReference type="ARBA" id="ARBA00023125"/>
    </source>
</evidence>
<evidence type="ECO:0000256" key="4">
    <source>
        <dbReference type="ARBA" id="ARBA00023015"/>
    </source>
</evidence>
<dbReference type="Gene3D" id="3.30.1490.190">
    <property type="match status" value="1"/>
</dbReference>
<keyword evidence="4" id="KW-0805">Transcription regulation</keyword>
<dbReference type="PANTHER" id="PTHR33202">
    <property type="entry name" value="ZINC UPTAKE REGULATION PROTEIN"/>
    <property type="match status" value="1"/>
</dbReference>
<dbReference type="Proteomes" id="UP001595604">
    <property type="component" value="Unassembled WGS sequence"/>
</dbReference>
<dbReference type="InterPro" id="IPR043135">
    <property type="entry name" value="Fur_C"/>
</dbReference>
<keyword evidence="8" id="KW-1185">Reference proteome</keyword>
<evidence type="ECO:0000256" key="2">
    <source>
        <dbReference type="ARBA" id="ARBA00022491"/>
    </source>
</evidence>
<comment type="caution">
    <text evidence="7">The sequence shown here is derived from an EMBL/GenBank/DDBJ whole genome shotgun (WGS) entry which is preliminary data.</text>
</comment>
<evidence type="ECO:0000256" key="3">
    <source>
        <dbReference type="ARBA" id="ARBA00022833"/>
    </source>
</evidence>
<dbReference type="SUPFAM" id="SSF46785">
    <property type="entry name" value="Winged helix' DNA-binding domain"/>
    <property type="match status" value="1"/>
</dbReference>
<name>A0ABV7ISW7_9SPHN</name>
<dbReference type="PANTHER" id="PTHR33202:SF6">
    <property type="entry name" value="ZINC UPTAKE REGULATION PROTEIN"/>
    <property type="match status" value="1"/>
</dbReference>
<evidence type="ECO:0000313" key="8">
    <source>
        <dbReference type="Proteomes" id="UP001595604"/>
    </source>
</evidence>
<evidence type="ECO:0000313" key="7">
    <source>
        <dbReference type="EMBL" id="MFC3175042.1"/>
    </source>
</evidence>
<protein>
    <submittedName>
        <fullName evidence="7">Fur family transcriptional regulator</fullName>
    </submittedName>
</protein>
<accession>A0ABV7ISW7</accession>
<comment type="similarity">
    <text evidence="1">Belongs to the Fur family.</text>
</comment>
<organism evidence="7 8">
    <name type="scientific">Novosphingobium bradum</name>
    <dbReference type="NCBI Taxonomy" id="1737444"/>
    <lineage>
        <taxon>Bacteria</taxon>
        <taxon>Pseudomonadati</taxon>
        <taxon>Pseudomonadota</taxon>
        <taxon>Alphaproteobacteria</taxon>
        <taxon>Sphingomonadales</taxon>
        <taxon>Sphingomonadaceae</taxon>
        <taxon>Novosphingobium</taxon>
    </lineage>
</organism>
<dbReference type="Gene3D" id="1.10.10.10">
    <property type="entry name" value="Winged helix-like DNA-binding domain superfamily/Winged helix DNA-binding domain"/>
    <property type="match status" value="1"/>
</dbReference>
<keyword evidence="6" id="KW-0804">Transcription</keyword>
<gene>
    <name evidence="7" type="ORF">ACFOD9_12355</name>
</gene>
<reference evidence="8" key="1">
    <citation type="journal article" date="2019" name="Int. J. Syst. Evol. Microbiol.">
        <title>The Global Catalogue of Microorganisms (GCM) 10K type strain sequencing project: providing services to taxonomists for standard genome sequencing and annotation.</title>
        <authorList>
            <consortium name="The Broad Institute Genomics Platform"/>
            <consortium name="The Broad Institute Genome Sequencing Center for Infectious Disease"/>
            <person name="Wu L."/>
            <person name="Ma J."/>
        </authorList>
    </citation>
    <scope>NUCLEOTIDE SEQUENCE [LARGE SCALE GENOMIC DNA]</scope>
    <source>
        <strain evidence="8">KCTC 42984</strain>
    </source>
</reference>
<keyword evidence="3" id="KW-0862">Zinc</keyword>
<dbReference type="InterPro" id="IPR002481">
    <property type="entry name" value="FUR"/>
</dbReference>
<sequence length="158" mass="16855">MIAVHHHHEHSGAGLVAAAQRALEQAGEQWTEMRADVFAALAAQPRPASAYDVAEGLSVSLGRRVAANTVYRILDLFVRTNLARRVESANAYVANPHPGCRHDCIFLICDSCGSAVHSDDDALTEALVGAARRAGFADVRPVIELRGTCARCSGEHDG</sequence>
<dbReference type="InterPro" id="IPR036388">
    <property type="entry name" value="WH-like_DNA-bd_sf"/>
</dbReference>
<proteinExistence type="inferred from homology"/>
<evidence type="ECO:0000256" key="1">
    <source>
        <dbReference type="ARBA" id="ARBA00007957"/>
    </source>
</evidence>
<keyword evidence="2" id="KW-0678">Repressor</keyword>
<dbReference type="InterPro" id="IPR036390">
    <property type="entry name" value="WH_DNA-bd_sf"/>
</dbReference>
<evidence type="ECO:0000256" key="6">
    <source>
        <dbReference type="ARBA" id="ARBA00023163"/>
    </source>
</evidence>
<dbReference type="RefSeq" id="WP_379510417.1">
    <property type="nucleotide sequence ID" value="NZ_JBHRTQ010000010.1"/>
</dbReference>